<organism evidence="1">
    <name type="scientific">marine sediment metagenome</name>
    <dbReference type="NCBI Taxonomy" id="412755"/>
    <lineage>
        <taxon>unclassified sequences</taxon>
        <taxon>metagenomes</taxon>
        <taxon>ecological metagenomes</taxon>
    </lineage>
</organism>
<accession>A0A0F9UDB1</accession>
<dbReference type="AlphaFoldDB" id="A0A0F9UDB1"/>
<gene>
    <name evidence="1" type="ORF">LCGC14_0220410</name>
</gene>
<evidence type="ECO:0000313" key="1">
    <source>
        <dbReference type="EMBL" id="KKN91175.1"/>
    </source>
</evidence>
<proteinExistence type="predicted"/>
<name>A0A0F9UDB1_9ZZZZ</name>
<dbReference type="EMBL" id="LAZR01000105">
    <property type="protein sequence ID" value="KKN91175.1"/>
    <property type="molecule type" value="Genomic_DNA"/>
</dbReference>
<sequence length="54" mass="5855">MDIEKENVLVTIVAAILLGGDLAGGTTNVMSLDNKKWAIKDAEELVTLVRNRQS</sequence>
<comment type="caution">
    <text evidence="1">The sequence shown here is derived from an EMBL/GenBank/DDBJ whole genome shotgun (WGS) entry which is preliminary data.</text>
</comment>
<protein>
    <submittedName>
        <fullName evidence="1">Uncharacterized protein</fullName>
    </submittedName>
</protein>
<reference evidence="1" key="1">
    <citation type="journal article" date="2015" name="Nature">
        <title>Complex archaea that bridge the gap between prokaryotes and eukaryotes.</title>
        <authorList>
            <person name="Spang A."/>
            <person name="Saw J.H."/>
            <person name="Jorgensen S.L."/>
            <person name="Zaremba-Niedzwiedzka K."/>
            <person name="Martijn J."/>
            <person name="Lind A.E."/>
            <person name="van Eijk R."/>
            <person name="Schleper C."/>
            <person name="Guy L."/>
            <person name="Ettema T.J."/>
        </authorList>
    </citation>
    <scope>NUCLEOTIDE SEQUENCE</scope>
</reference>